<feature type="domain" description="Serine aminopeptidase S33" evidence="4">
    <location>
        <begin position="38"/>
        <end position="211"/>
    </location>
</feature>
<dbReference type="Proteomes" id="UP000279909">
    <property type="component" value="Unassembled WGS sequence"/>
</dbReference>
<dbReference type="Gene3D" id="3.40.50.1820">
    <property type="entry name" value="alpha/beta hydrolase"/>
    <property type="match status" value="1"/>
</dbReference>
<feature type="active site" description="Nucleophile" evidence="2">
    <location>
        <position position="79"/>
    </location>
</feature>
<feature type="active site" description="Charge relay system" evidence="2">
    <location>
        <position position="178"/>
    </location>
</feature>
<gene>
    <name evidence="5" type="ORF">EC501_13960</name>
</gene>
<feature type="binding site" evidence="3">
    <location>
        <position position="11"/>
    </location>
    <ligand>
        <name>substrate</name>
    </ligand>
</feature>
<evidence type="ECO:0000313" key="6">
    <source>
        <dbReference type="Proteomes" id="UP000279909"/>
    </source>
</evidence>
<name>A0A3M8H683_9BACI</name>
<dbReference type="GO" id="GO:0016020">
    <property type="term" value="C:membrane"/>
    <property type="evidence" value="ECO:0007669"/>
    <property type="project" value="TreeGrafter"/>
</dbReference>
<dbReference type="OrthoDB" id="9786110at2"/>
<dbReference type="PANTHER" id="PTHR43798:SF31">
    <property type="entry name" value="AB HYDROLASE SUPERFAMILY PROTEIN YCLE"/>
    <property type="match status" value="1"/>
</dbReference>
<comment type="caution">
    <text evidence="5">The sequence shown here is derived from an EMBL/GenBank/DDBJ whole genome shotgun (WGS) entry which is preliminary data.</text>
</comment>
<dbReference type="Pfam" id="PF12146">
    <property type="entry name" value="Hydrolase_4"/>
    <property type="match status" value="1"/>
</dbReference>
<dbReference type="PIRSF" id="PIRSF017388">
    <property type="entry name" value="Esterase_lipase"/>
    <property type="match status" value="1"/>
</dbReference>
<protein>
    <submittedName>
        <fullName evidence="5">Alpha/beta fold hydrolase</fullName>
    </submittedName>
</protein>
<evidence type="ECO:0000259" key="4">
    <source>
        <dbReference type="Pfam" id="PF12146"/>
    </source>
</evidence>
<feature type="binding site" evidence="3">
    <location>
        <position position="80"/>
    </location>
    <ligand>
        <name>substrate</name>
    </ligand>
</feature>
<evidence type="ECO:0000256" key="1">
    <source>
        <dbReference type="ARBA" id="ARBA00022801"/>
    </source>
</evidence>
<dbReference type="PANTHER" id="PTHR43798">
    <property type="entry name" value="MONOACYLGLYCEROL LIPASE"/>
    <property type="match status" value="1"/>
</dbReference>
<dbReference type="InterPro" id="IPR050266">
    <property type="entry name" value="AB_hydrolase_sf"/>
</dbReference>
<feature type="active site" description="Charge relay system" evidence="2">
    <location>
        <position position="208"/>
    </location>
</feature>
<sequence>MKIGVLMLHGFSGGPYEIEPLAKYIENNTNWIIEKPTFMGHGNSLSLKGYKAEHWLMDAEIAYRQLAKKVDEIYIVGFSMGGMIALYLATRYKVKKLVLLSAAAKYVAHSQLLKDIRLMAREAMYGQLKDNELFNRYKNKIKNVPVSATFQFMKIVREVKLYMHRIDVPTFIAQGRLDGIVPYATAQLLYDQLPSKEKQIYFSPKGKHHICYSDDCDLWFPKVINFSQGKV</sequence>
<dbReference type="EMBL" id="RHLQ01000040">
    <property type="protein sequence ID" value="RNC97724.1"/>
    <property type="molecule type" value="Genomic_DNA"/>
</dbReference>
<dbReference type="InterPro" id="IPR022742">
    <property type="entry name" value="Hydrolase_4"/>
</dbReference>
<proteinExistence type="predicted"/>
<reference evidence="5 6" key="1">
    <citation type="journal article" date="2014" name="Int. J. Syst. Evol. Microbiol.">
        <title>Lysinibacillus halotolerans sp. nov., isolated from saline-alkaline soil.</title>
        <authorList>
            <person name="Kong D."/>
            <person name="Wang Y."/>
            <person name="Zhao B."/>
            <person name="Li Y."/>
            <person name="Song J."/>
            <person name="Zhai Y."/>
            <person name="Zhang C."/>
            <person name="Wang H."/>
            <person name="Chen X."/>
            <person name="Zhao B."/>
            <person name="Ruan Z."/>
        </authorList>
    </citation>
    <scope>NUCLEOTIDE SEQUENCE [LARGE SCALE GENOMIC DNA]</scope>
    <source>
        <strain evidence="5 6">MCCC 1A12703</strain>
    </source>
</reference>
<keyword evidence="6" id="KW-1185">Reference proteome</keyword>
<dbReference type="InterPro" id="IPR029058">
    <property type="entry name" value="AB_hydrolase_fold"/>
</dbReference>
<evidence type="ECO:0000256" key="2">
    <source>
        <dbReference type="PIRSR" id="PIRSR017388-1"/>
    </source>
</evidence>
<keyword evidence="1 5" id="KW-0378">Hydrolase</keyword>
<dbReference type="RefSeq" id="WP_122972920.1">
    <property type="nucleotide sequence ID" value="NZ_RHLQ01000040.1"/>
</dbReference>
<dbReference type="GO" id="GO:0052689">
    <property type="term" value="F:carboxylic ester hydrolase activity"/>
    <property type="evidence" value="ECO:0007669"/>
    <property type="project" value="InterPro"/>
</dbReference>
<dbReference type="InterPro" id="IPR012354">
    <property type="entry name" value="Esterase_lipase"/>
</dbReference>
<evidence type="ECO:0000256" key="3">
    <source>
        <dbReference type="PIRSR" id="PIRSR017388-2"/>
    </source>
</evidence>
<dbReference type="AlphaFoldDB" id="A0A3M8H683"/>
<accession>A0A3M8H683</accession>
<evidence type="ECO:0000313" key="5">
    <source>
        <dbReference type="EMBL" id="RNC97724.1"/>
    </source>
</evidence>
<organism evidence="5 6">
    <name type="scientific">Lysinibacillus halotolerans</name>
    <dbReference type="NCBI Taxonomy" id="1368476"/>
    <lineage>
        <taxon>Bacteria</taxon>
        <taxon>Bacillati</taxon>
        <taxon>Bacillota</taxon>
        <taxon>Bacilli</taxon>
        <taxon>Bacillales</taxon>
        <taxon>Bacillaceae</taxon>
        <taxon>Lysinibacillus</taxon>
    </lineage>
</organism>
<dbReference type="SUPFAM" id="SSF53474">
    <property type="entry name" value="alpha/beta-Hydrolases"/>
    <property type="match status" value="1"/>
</dbReference>